<proteinExistence type="predicted"/>
<dbReference type="EMBL" id="JACMYG010000004">
    <property type="protein sequence ID" value="MBC2689370.1"/>
    <property type="molecule type" value="Genomic_DNA"/>
</dbReference>
<gene>
    <name evidence="1" type="ORF">H7995_06090</name>
</gene>
<dbReference type="AlphaFoldDB" id="A0A7X1GBE1"/>
<evidence type="ECO:0000313" key="1">
    <source>
        <dbReference type="EMBL" id="MBC2689370.1"/>
    </source>
</evidence>
<organism evidence="1 2">
    <name type="scientific">Pseudomonas kielensis</name>
    <dbReference type="NCBI Taxonomy" id="2762577"/>
    <lineage>
        <taxon>Bacteria</taxon>
        <taxon>Pseudomonadati</taxon>
        <taxon>Pseudomonadota</taxon>
        <taxon>Gammaproteobacteria</taxon>
        <taxon>Pseudomonadales</taxon>
        <taxon>Pseudomonadaceae</taxon>
        <taxon>Pseudomonas</taxon>
    </lineage>
</organism>
<accession>A0A7X1GBE1</accession>
<protein>
    <submittedName>
        <fullName evidence="1">XRE family transcriptional regulator</fullName>
    </submittedName>
</protein>
<dbReference type="RefSeq" id="WP_166591282.1">
    <property type="nucleotide sequence ID" value="NZ_CP130043.1"/>
</dbReference>
<comment type="caution">
    <text evidence="1">The sequence shown here is derived from an EMBL/GenBank/DDBJ whole genome shotgun (WGS) entry which is preliminary data.</text>
</comment>
<evidence type="ECO:0000313" key="2">
    <source>
        <dbReference type="Proteomes" id="UP000526003"/>
    </source>
</evidence>
<sequence length="110" mass="11880">MKRIQHHGPPTAEDLARLKIELGFTSPQMAGLAGLAKGSQWRKYTGRTEDRVMGMHMHFYMAALLTLSEDELSRVVATMRAHGADIELGPLPAGPSALAEAQATATLHST</sequence>
<dbReference type="Proteomes" id="UP000526003">
    <property type="component" value="Unassembled WGS sequence"/>
</dbReference>
<keyword evidence="2" id="KW-1185">Reference proteome</keyword>
<reference evidence="1 2" key="1">
    <citation type="submission" date="2020-08" db="EMBL/GenBank/DDBJ databases">
        <title>Pseudomonas sp. nov.</title>
        <authorList>
            <person name="Gieschler S."/>
            <person name="Fiedler G."/>
            <person name="Brinks E."/>
            <person name="Boehnlein C."/>
            <person name="Franz C.M.A.P."/>
            <person name="Kabisch J."/>
        </authorList>
    </citation>
    <scope>NUCLEOTIDE SEQUENCE [LARGE SCALE GENOMIC DNA]</scope>
    <source>
        <strain evidence="1 2">MBT-1</strain>
    </source>
</reference>
<name>A0A7X1GBE1_9PSED</name>